<dbReference type="AlphaFoldDB" id="A0A8R1E5N4"/>
<organism evidence="1 2">
    <name type="scientific">Caenorhabditis japonica</name>
    <dbReference type="NCBI Taxonomy" id="281687"/>
    <lineage>
        <taxon>Eukaryota</taxon>
        <taxon>Metazoa</taxon>
        <taxon>Ecdysozoa</taxon>
        <taxon>Nematoda</taxon>
        <taxon>Chromadorea</taxon>
        <taxon>Rhabditida</taxon>
        <taxon>Rhabditina</taxon>
        <taxon>Rhabditomorpha</taxon>
        <taxon>Rhabditoidea</taxon>
        <taxon>Rhabditidae</taxon>
        <taxon>Peloderinae</taxon>
        <taxon>Caenorhabditis</taxon>
    </lineage>
</organism>
<name>A0A8R1E5N4_CAEJA</name>
<proteinExistence type="predicted"/>
<accession>A0A8R1E5N4</accession>
<protein>
    <submittedName>
        <fullName evidence="1">Uncharacterized protein</fullName>
    </submittedName>
</protein>
<reference evidence="2" key="1">
    <citation type="submission" date="2010-08" db="EMBL/GenBank/DDBJ databases">
        <authorList>
            <consortium name="Caenorhabditis japonica Sequencing Consortium"/>
            <person name="Wilson R.K."/>
        </authorList>
    </citation>
    <scope>NUCLEOTIDE SEQUENCE [LARGE SCALE GENOMIC DNA]</scope>
    <source>
        <strain evidence="2">DF5081</strain>
    </source>
</reference>
<evidence type="ECO:0000313" key="1">
    <source>
        <dbReference type="EnsemblMetazoa" id="CJA19927.1"/>
    </source>
</evidence>
<sequence length="69" mass="8294">MTFVVNLVNRVNVNRTTRIYYMYIYYVFTNEVCKRRFDVPQFITEVSQRILRNSGKIAEHRSVVCTPRS</sequence>
<dbReference type="Proteomes" id="UP000005237">
    <property type="component" value="Unassembled WGS sequence"/>
</dbReference>
<dbReference type="EnsemblMetazoa" id="CJA19927.1">
    <property type="protein sequence ID" value="CJA19927.1"/>
    <property type="gene ID" value="WBGene00175498"/>
</dbReference>
<evidence type="ECO:0000313" key="2">
    <source>
        <dbReference type="Proteomes" id="UP000005237"/>
    </source>
</evidence>
<keyword evidence="2" id="KW-1185">Reference proteome</keyword>
<reference evidence="1" key="2">
    <citation type="submission" date="2022-06" db="UniProtKB">
        <authorList>
            <consortium name="EnsemblMetazoa"/>
        </authorList>
    </citation>
    <scope>IDENTIFICATION</scope>
    <source>
        <strain evidence="1">DF5081</strain>
    </source>
</reference>